<keyword evidence="2" id="KW-1185">Reference proteome</keyword>
<dbReference type="RefSeq" id="WP_187085308.1">
    <property type="nucleotide sequence ID" value="NZ_JACORU010000018.1"/>
</dbReference>
<protein>
    <recommendedName>
        <fullName evidence="3">STAS/SEC14 domain-containing protein</fullName>
    </recommendedName>
</protein>
<sequence length="117" mass="12992">MPFTVTVRREPRYVLFTVAGHASLKNYFDIIEQARTETRADTLAMVDLRGVIGRLHVSDQLFIGETVVEKLSHLQRLATVVADDPATYNSEKAASAKGFALRTFASPEEAQAWLLSP</sequence>
<evidence type="ECO:0008006" key="3">
    <source>
        <dbReference type="Google" id="ProtNLM"/>
    </source>
</evidence>
<gene>
    <name evidence="1" type="ORF">H8R02_28880</name>
</gene>
<evidence type="ECO:0000313" key="2">
    <source>
        <dbReference type="Proteomes" id="UP000596827"/>
    </source>
</evidence>
<reference evidence="1" key="1">
    <citation type="submission" date="2020-08" db="EMBL/GenBank/DDBJ databases">
        <title>Ramlibacter sp. GTP1 16S ribosomal RNA gene genome sequencing and assembly.</title>
        <authorList>
            <person name="Kang M."/>
        </authorList>
    </citation>
    <scope>NUCLEOTIDE SEQUENCE</scope>
    <source>
        <strain evidence="1">GTP1</strain>
    </source>
</reference>
<dbReference type="Proteomes" id="UP000596827">
    <property type="component" value="Unassembled WGS sequence"/>
</dbReference>
<accession>A0A923MD55</accession>
<proteinExistence type="predicted"/>
<dbReference type="AlphaFoldDB" id="A0A923MD55"/>
<organism evidence="1 2">
    <name type="scientific">Ramlibacter albus</name>
    <dbReference type="NCBI Taxonomy" id="2079448"/>
    <lineage>
        <taxon>Bacteria</taxon>
        <taxon>Pseudomonadati</taxon>
        <taxon>Pseudomonadota</taxon>
        <taxon>Betaproteobacteria</taxon>
        <taxon>Burkholderiales</taxon>
        <taxon>Comamonadaceae</taxon>
        <taxon>Ramlibacter</taxon>
    </lineage>
</organism>
<comment type="caution">
    <text evidence="1">The sequence shown here is derived from an EMBL/GenBank/DDBJ whole genome shotgun (WGS) entry which is preliminary data.</text>
</comment>
<name>A0A923MD55_9BURK</name>
<evidence type="ECO:0000313" key="1">
    <source>
        <dbReference type="EMBL" id="MBC5768510.1"/>
    </source>
</evidence>
<dbReference type="EMBL" id="JACORU010000018">
    <property type="protein sequence ID" value="MBC5768510.1"/>
    <property type="molecule type" value="Genomic_DNA"/>
</dbReference>